<comment type="caution">
    <text evidence="8">The sequence shown here is derived from an EMBL/GenBank/DDBJ whole genome shotgun (WGS) entry which is preliminary data.</text>
</comment>
<feature type="transmembrane region" description="Helical" evidence="7">
    <location>
        <begin position="209"/>
        <end position="226"/>
    </location>
</feature>
<evidence type="ECO:0000256" key="5">
    <source>
        <dbReference type="ARBA" id="ARBA00023136"/>
    </source>
</evidence>
<feature type="transmembrane region" description="Helical" evidence="7">
    <location>
        <begin position="362"/>
        <end position="385"/>
    </location>
</feature>
<dbReference type="RefSeq" id="XP_031007561.1">
    <property type="nucleotide sequence ID" value="XM_031147195.1"/>
</dbReference>
<dbReference type="EMBL" id="QGMH01000026">
    <property type="protein sequence ID" value="TVY28773.1"/>
    <property type="molecule type" value="Genomic_DNA"/>
</dbReference>
<keyword evidence="9" id="KW-1185">Reference proteome</keyword>
<protein>
    <submittedName>
        <fullName evidence="8">Putative permease</fullName>
    </submittedName>
</protein>
<feature type="transmembrane region" description="Helical" evidence="7">
    <location>
        <begin position="149"/>
        <end position="171"/>
    </location>
</feature>
<feature type="transmembrane region" description="Helical" evidence="7">
    <location>
        <begin position="107"/>
        <end position="128"/>
    </location>
</feature>
<comment type="similarity">
    <text evidence="2">Belongs to the purine-cytosine permease (2.A.39) family.</text>
</comment>
<evidence type="ECO:0000256" key="6">
    <source>
        <dbReference type="SAM" id="MobiDB-lite"/>
    </source>
</evidence>
<sequence length="553" mass="61284">MPDIKNMSFSDKDLGGSRPTSEKVSEVGVVEGLSQPKHSILERCLSYVRLDSGNDMSAAGRWSNSDLDPTPLDKQLWRSHNFVTYWLCDAVAPGNLRLGSSLVTLGFSWKVTIGIITLGHFLISLAITANSVIGARYHIPYTIQSRASFGFFFSFVVVFIRMLVGFFWYGLNTYTGAECVNAVIIAIWPSFQNVPNHLPESANITTQMMTAYVIYFLIVLPFHYIHPRHLRWFFDVKTVLCVPAIFGMLGWACHVSGGGLHTTLMKQDTTLHGSAYTWAFLSGLNSMLGNYGTMAVNINDFARYARSSRMIVVQIIIIPLSFMLMSFIGIIIAGAASDLYGKEIWDPLTIMSHWTGSHQSRAGAAFVGLSFVLAQLGSNISANCISAANDLNAMFPRYINLRRGSYLIAFIGAWALTPWNILSSATALLDFMDGYVIWLAPITGVLLADYYIVHRRTYDIEDMYLPNGIYRYNKFGTNWRAVAAWLIGCVPLIPGFASSINSSLSISQGAENLYNLGYIFGFCTSFVLYSGFSIISPPRSTFVKAKPEELSTA</sequence>
<evidence type="ECO:0000256" key="2">
    <source>
        <dbReference type="ARBA" id="ARBA00008974"/>
    </source>
</evidence>
<dbReference type="CDD" id="cd11482">
    <property type="entry name" value="SLC-NCS1sbd_NRT1-like"/>
    <property type="match status" value="1"/>
</dbReference>
<reference evidence="8 9" key="1">
    <citation type="submission" date="2018-05" db="EMBL/GenBank/DDBJ databases">
        <title>Genome sequencing and assembly of the regulated plant pathogen Lachnellula willkommii and related sister species for the development of diagnostic species identification markers.</title>
        <authorList>
            <person name="Giroux E."/>
            <person name="Bilodeau G."/>
        </authorList>
    </citation>
    <scope>NUCLEOTIDE SEQUENCE [LARGE SCALE GENOMIC DNA]</scope>
    <source>
        <strain evidence="8 9">CBS 185.66</strain>
    </source>
</reference>
<evidence type="ECO:0000256" key="3">
    <source>
        <dbReference type="ARBA" id="ARBA00022692"/>
    </source>
</evidence>
<gene>
    <name evidence="8" type="ORF">LHYA1_G002218</name>
</gene>
<dbReference type="PANTHER" id="PTHR30618">
    <property type="entry name" value="NCS1 FAMILY PURINE/PYRIMIDINE TRANSPORTER"/>
    <property type="match status" value="1"/>
</dbReference>
<feature type="transmembrane region" description="Helical" evidence="7">
    <location>
        <begin position="238"/>
        <end position="257"/>
    </location>
</feature>
<dbReference type="OrthoDB" id="2018619at2759"/>
<comment type="subcellular location">
    <subcellularLocation>
        <location evidence="1">Membrane</location>
        <topology evidence="1">Multi-pass membrane protein</topology>
    </subcellularLocation>
</comment>
<proteinExistence type="inferred from homology"/>
<evidence type="ECO:0000313" key="9">
    <source>
        <dbReference type="Proteomes" id="UP000431533"/>
    </source>
</evidence>
<feature type="transmembrane region" description="Helical" evidence="7">
    <location>
        <begin position="277"/>
        <end position="298"/>
    </location>
</feature>
<dbReference type="Proteomes" id="UP000431533">
    <property type="component" value="Unassembled WGS sequence"/>
</dbReference>
<feature type="transmembrane region" description="Helical" evidence="7">
    <location>
        <begin position="517"/>
        <end position="536"/>
    </location>
</feature>
<organism evidence="8 9">
    <name type="scientific">Lachnellula hyalina</name>
    <dbReference type="NCBI Taxonomy" id="1316788"/>
    <lineage>
        <taxon>Eukaryota</taxon>
        <taxon>Fungi</taxon>
        <taxon>Dikarya</taxon>
        <taxon>Ascomycota</taxon>
        <taxon>Pezizomycotina</taxon>
        <taxon>Leotiomycetes</taxon>
        <taxon>Helotiales</taxon>
        <taxon>Lachnaceae</taxon>
        <taxon>Lachnellula</taxon>
    </lineage>
</organism>
<evidence type="ECO:0000313" key="8">
    <source>
        <dbReference type="EMBL" id="TVY28773.1"/>
    </source>
</evidence>
<feature type="transmembrane region" description="Helical" evidence="7">
    <location>
        <begin position="435"/>
        <end position="453"/>
    </location>
</feature>
<dbReference type="InterPro" id="IPR045225">
    <property type="entry name" value="Uracil/uridine/allantoin_perm"/>
</dbReference>
<dbReference type="PANTHER" id="PTHR30618:SF0">
    <property type="entry name" value="PURINE-URACIL PERMEASE NCS1"/>
    <property type="match status" value="1"/>
</dbReference>
<dbReference type="FunFam" id="1.10.4160.10:FF:000001">
    <property type="entry name" value="Uracil permease, putative"/>
    <property type="match status" value="1"/>
</dbReference>
<dbReference type="Gene3D" id="1.10.4160.10">
    <property type="entry name" value="Hydantoin permease"/>
    <property type="match status" value="1"/>
</dbReference>
<keyword evidence="4 7" id="KW-1133">Transmembrane helix</keyword>
<feature type="transmembrane region" description="Helical" evidence="7">
    <location>
        <begin position="406"/>
        <end position="429"/>
    </location>
</feature>
<feature type="compositionally biased region" description="Basic and acidic residues" evidence="6">
    <location>
        <begin position="10"/>
        <end position="23"/>
    </location>
</feature>
<dbReference type="AlphaFoldDB" id="A0A8H8R5E8"/>
<dbReference type="InterPro" id="IPR001248">
    <property type="entry name" value="Pur-cyt_permease"/>
</dbReference>
<keyword evidence="5 7" id="KW-0472">Membrane</keyword>
<dbReference type="GO" id="GO:0005886">
    <property type="term" value="C:plasma membrane"/>
    <property type="evidence" value="ECO:0007669"/>
    <property type="project" value="TreeGrafter"/>
</dbReference>
<feature type="region of interest" description="Disordered" evidence="6">
    <location>
        <begin position="1"/>
        <end position="23"/>
    </location>
</feature>
<name>A0A8H8R5E8_9HELO</name>
<keyword evidence="3 7" id="KW-0812">Transmembrane</keyword>
<dbReference type="GeneID" id="41982416"/>
<evidence type="ECO:0000256" key="1">
    <source>
        <dbReference type="ARBA" id="ARBA00004141"/>
    </source>
</evidence>
<dbReference type="GO" id="GO:0015205">
    <property type="term" value="F:nucleobase transmembrane transporter activity"/>
    <property type="evidence" value="ECO:0007669"/>
    <property type="project" value="TreeGrafter"/>
</dbReference>
<accession>A0A8H8R5E8</accession>
<evidence type="ECO:0000256" key="4">
    <source>
        <dbReference type="ARBA" id="ARBA00022989"/>
    </source>
</evidence>
<evidence type="ECO:0000256" key="7">
    <source>
        <dbReference type="SAM" id="Phobius"/>
    </source>
</evidence>
<feature type="transmembrane region" description="Helical" evidence="7">
    <location>
        <begin position="479"/>
        <end position="497"/>
    </location>
</feature>
<dbReference type="Pfam" id="PF02133">
    <property type="entry name" value="Transp_cyt_pur"/>
    <property type="match status" value="1"/>
</dbReference>
<feature type="transmembrane region" description="Helical" evidence="7">
    <location>
        <begin position="310"/>
        <end position="336"/>
    </location>
</feature>